<sequence length="123" mass="13486">MSDEYDDEVYELGSHLMKAYQRLVKVCALLPVPITLPAGPVYDSRQIIPAVGRIVTIVSDQPVAQEVQSGIWGSALHWLSAANLYTQYIAAEGDEVLAMQIKLNAATAGEILHYAEELLTDNE</sequence>
<name>A0ABY3Z7D6_STRRM</name>
<dbReference type="EMBL" id="CP094298">
    <property type="protein sequence ID" value="UNZ06221.1"/>
    <property type="molecule type" value="Genomic_DNA"/>
</dbReference>
<accession>A0ABY3Z7D6</accession>
<proteinExistence type="predicted"/>
<dbReference type="RefSeq" id="WP_003981211.1">
    <property type="nucleotide sequence ID" value="NZ_CP043497.1"/>
</dbReference>
<protein>
    <submittedName>
        <fullName evidence="1">Uncharacterized protein</fullName>
    </submittedName>
</protein>
<gene>
    <name evidence="1" type="ORF">SRIMR7_29145</name>
</gene>
<keyword evidence="2" id="KW-1185">Reference proteome</keyword>
<evidence type="ECO:0000313" key="1">
    <source>
        <dbReference type="EMBL" id="UNZ06221.1"/>
    </source>
</evidence>
<dbReference type="GeneID" id="66854642"/>
<evidence type="ECO:0000313" key="2">
    <source>
        <dbReference type="Proteomes" id="UP000829494"/>
    </source>
</evidence>
<organism evidence="1 2">
    <name type="scientific">Streptomyces rimosus subsp. rimosus</name>
    <dbReference type="NCBI Taxonomy" id="132474"/>
    <lineage>
        <taxon>Bacteria</taxon>
        <taxon>Bacillati</taxon>
        <taxon>Actinomycetota</taxon>
        <taxon>Actinomycetes</taxon>
        <taxon>Kitasatosporales</taxon>
        <taxon>Streptomycetaceae</taxon>
        <taxon>Streptomyces</taxon>
    </lineage>
</organism>
<reference evidence="1 2" key="1">
    <citation type="submission" date="2022-03" db="EMBL/GenBank/DDBJ databases">
        <title>Complete genome of Streptomyces rimosus ssp. rimosus R7 (=ATCC 10970).</title>
        <authorList>
            <person name="Beganovic S."/>
            <person name="Ruckert C."/>
            <person name="Busche T."/>
            <person name="Kalinowski J."/>
            <person name="Wittmann C."/>
        </authorList>
    </citation>
    <scope>NUCLEOTIDE SEQUENCE [LARGE SCALE GENOMIC DNA]</scope>
    <source>
        <strain evidence="1 2">R7</strain>
    </source>
</reference>
<dbReference type="Proteomes" id="UP000829494">
    <property type="component" value="Chromosome"/>
</dbReference>